<evidence type="ECO:0000313" key="3">
    <source>
        <dbReference type="Proteomes" id="UP000027238"/>
    </source>
</evidence>
<reference evidence="3" key="1">
    <citation type="journal article" date="2014" name="Genome Announc.">
        <title>Draft genome sequence of Colletotrichum sublineola, a destructive pathogen of cultivated sorghum.</title>
        <authorList>
            <person name="Baroncelli R."/>
            <person name="Sanz-Martin J.M."/>
            <person name="Rech G.E."/>
            <person name="Sukno S.A."/>
            <person name="Thon M.R."/>
        </authorList>
    </citation>
    <scope>NUCLEOTIDE SEQUENCE [LARGE SCALE GENOMIC DNA]</scope>
    <source>
        <strain evidence="3">TX430BB</strain>
    </source>
</reference>
<dbReference type="InterPro" id="IPR010730">
    <property type="entry name" value="HET"/>
</dbReference>
<sequence>MSPASADDLLLCVRRLARLPPRPPRYIYEPLAKGQFRLLHLLAGAAGEDVVRVRLVVEAVDKAPAYHAVSYAWGDPGRTAGILCEGAEIRVTTNLFDALRRWRHVDEDVVLWADAACIDQKNTLEKTHQVGLMADIYSRAASVLVWLGDNDAGLEGIETLVDAALRELPEVVDDPARNMANAVALAGNIMEDAAKQLDWAPLRSLLGHIWFERKWVFQEAILNEQTWLHYGRFRLPLGPVSEVGLRMATFGVEHYLNDPLDSSVSAYPLRLHSLAIMRISQWFLGKQPITLFDAIKATRNFRCTDPRDHILGVFGHTSDIERDSILLRDNLYSLPVQECYLRFVKAQLLEKRNLAVLAFAPQKVFSDALCPWWSRPYFRWRLRRLPGLPSWVPDLRLQEVETLPSYTFRYGKFSAGGAETGTIEVIDDRVLRCSGLVVDVVEDGGVFFLNLQPSPKPTQGHHLLSLMGAAETRTLLHFHSYYRACVRLASPSGSEDVQDLAPELLASLWKTMTCERAQLSDRIEVDLLEKFKAFVAGMDTWLTTEDPEAAKKALFSFIAAGQLIEKSVIGFGVPRRFFRTAEGRFCMAPREARVGDVICVLLGSEVPFVIRPTRRGMYEMIGEAYVSGIMDGEALSGRYDKVDIMLE</sequence>
<feature type="domain" description="Heterokaryon incompatibility" evidence="1">
    <location>
        <begin position="66"/>
        <end position="219"/>
    </location>
</feature>
<dbReference type="PANTHER" id="PTHR24148:SF64">
    <property type="entry name" value="HETEROKARYON INCOMPATIBILITY DOMAIN-CONTAINING PROTEIN"/>
    <property type="match status" value="1"/>
</dbReference>
<dbReference type="Pfam" id="PF26639">
    <property type="entry name" value="Het-6_barrel"/>
    <property type="match status" value="1"/>
</dbReference>
<protein>
    <submittedName>
        <fullName evidence="2">Putative heterokaryon incompatibility protein</fullName>
    </submittedName>
</protein>
<dbReference type="InterPro" id="IPR052895">
    <property type="entry name" value="HetReg/Transcr_Mod"/>
</dbReference>
<evidence type="ECO:0000259" key="1">
    <source>
        <dbReference type="Pfam" id="PF06985"/>
    </source>
</evidence>
<dbReference type="Proteomes" id="UP000027238">
    <property type="component" value="Unassembled WGS sequence"/>
</dbReference>
<dbReference type="AlphaFoldDB" id="A0A066XKL0"/>
<keyword evidence="3" id="KW-1185">Reference proteome</keyword>
<dbReference type="HOGENOM" id="CLU_004184_7_2_1"/>
<name>A0A066XKL0_COLSU</name>
<dbReference type="STRING" id="1173701.A0A066XKL0"/>
<organism evidence="2 3">
    <name type="scientific">Colletotrichum sublineola</name>
    <name type="common">Sorghum anthracnose fungus</name>
    <dbReference type="NCBI Taxonomy" id="1173701"/>
    <lineage>
        <taxon>Eukaryota</taxon>
        <taxon>Fungi</taxon>
        <taxon>Dikarya</taxon>
        <taxon>Ascomycota</taxon>
        <taxon>Pezizomycotina</taxon>
        <taxon>Sordariomycetes</taxon>
        <taxon>Hypocreomycetidae</taxon>
        <taxon>Glomerellales</taxon>
        <taxon>Glomerellaceae</taxon>
        <taxon>Colletotrichum</taxon>
        <taxon>Colletotrichum graminicola species complex</taxon>
    </lineage>
</organism>
<dbReference type="PANTHER" id="PTHR24148">
    <property type="entry name" value="ANKYRIN REPEAT DOMAIN-CONTAINING PROTEIN 39 HOMOLOG-RELATED"/>
    <property type="match status" value="1"/>
</dbReference>
<evidence type="ECO:0000313" key="2">
    <source>
        <dbReference type="EMBL" id="KDN69703.1"/>
    </source>
</evidence>
<comment type="caution">
    <text evidence="2">The sequence shown here is derived from an EMBL/GenBank/DDBJ whole genome shotgun (WGS) entry which is preliminary data.</text>
</comment>
<dbReference type="Pfam" id="PF06985">
    <property type="entry name" value="HET"/>
    <property type="match status" value="1"/>
</dbReference>
<dbReference type="OrthoDB" id="2157530at2759"/>
<dbReference type="OMA" id="WFERKWV"/>
<dbReference type="EMBL" id="JMSE01000487">
    <property type="protein sequence ID" value="KDN69703.1"/>
    <property type="molecule type" value="Genomic_DNA"/>
</dbReference>
<gene>
    <name evidence="2" type="ORF">CSUB01_00287</name>
</gene>
<accession>A0A066XKL0</accession>
<proteinExistence type="predicted"/>
<dbReference type="eggNOG" id="ENOG502RW3G">
    <property type="taxonomic scope" value="Eukaryota"/>
</dbReference>